<sequence>MNWAEKSRKKKSDKIQEIIDDMVMVMRKAPGVGLAAPQIDTKKYISYAPKEETKAQDRRPFDLLVIVNPKLPKKSNKIWGQELCFDELDSSFEQRSAIRKFQILHFHSSEGIHARATTLSACTSARATKSPLEREMQASRSYYVLQHARATKVALERGHKKDKTSRSKNTQEGIIRRLGMPSLIERSSREEGSRQRLSRKATVRTASPQNGAGTKAERRDRVALKEAKSLSGAKADAEAGEYSEQDLRTMSEVTEKIEQIDVTSWDSYTSYSLSLSWALQWLEANKVVGLTTYKAE</sequence>
<keyword evidence="4 7" id="KW-0378">Hydrolase</keyword>
<evidence type="ECO:0000256" key="2">
    <source>
        <dbReference type="ARBA" id="ARBA00012175"/>
    </source>
</evidence>
<protein>
    <recommendedName>
        <fullName evidence="2 7">Peptide deformylase</fullName>
        <ecNumber evidence="2 7">3.5.1.88</ecNumber>
    </recommendedName>
</protein>
<dbReference type="EC" id="3.5.1.88" evidence="2 7"/>
<dbReference type="GO" id="GO:0005739">
    <property type="term" value="C:mitochondrion"/>
    <property type="evidence" value="ECO:0007669"/>
    <property type="project" value="TreeGrafter"/>
</dbReference>
<comment type="function">
    <text evidence="6 7">Removes the formyl group from the N-terminal Met of newly synthesized proteins.</text>
</comment>
<keyword evidence="7" id="KW-0809">Transit peptide</keyword>
<dbReference type="AlphaFoldDB" id="A0A7J7FZF6"/>
<dbReference type="Pfam" id="PF01327">
    <property type="entry name" value="Pep_deformylase"/>
    <property type="match status" value="1"/>
</dbReference>
<feature type="region of interest" description="Disordered" evidence="8">
    <location>
        <begin position="154"/>
        <end position="221"/>
    </location>
</feature>
<dbReference type="PANTHER" id="PTHR10458">
    <property type="entry name" value="PEPTIDE DEFORMYLASE"/>
    <property type="match status" value="1"/>
</dbReference>
<evidence type="ECO:0000256" key="1">
    <source>
        <dbReference type="ARBA" id="ARBA00010759"/>
    </source>
</evidence>
<evidence type="ECO:0000256" key="7">
    <source>
        <dbReference type="RuleBase" id="RU362111"/>
    </source>
</evidence>
<evidence type="ECO:0000256" key="6">
    <source>
        <dbReference type="ARBA" id="ARBA00037114"/>
    </source>
</evidence>
<comment type="subcellular location">
    <subcellularLocation>
        <location evidence="7">Plastid</location>
        <location evidence="7">Chloroplast</location>
    </subcellularLocation>
</comment>
<comment type="caution">
    <text evidence="9">The sequence shown here is derived from an EMBL/GenBank/DDBJ whole genome shotgun (WGS) entry which is preliminary data.</text>
</comment>
<comment type="similarity">
    <text evidence="1 7">Belongs to the polypeptide deformylase family.</text>
</comment>
<keyword evidence="7" id="KW-0934">Plastid</keyword>
<comment type="catalytic activity">
    <reaction evidence="7">
        <text>N-terminal N-formyl-L-methionyl-[peptide] + H2O = N-terminal L-methionyl-[peptide] + formate</text>
        <dbReference type="Rhea" id="RHEA:24420"/>
        <dbReference type="Rhea" id="RHEA-COMP:10639"/>
        <dbReference type="Rhea" id="RHEA-COMP:10640"/>
        <dbReference type="ChEBI" id="CHEBI:15377"/>
        <dbReference type="ChEBI" id="CHEBI:15740"/>
        <dbReference type="ChEBI" id="CHEBI:49298"/>
        <dbReference type="ChEBI" id="CHEBI:64731"/>
        <dbReference type="EC" id="3.5.1.88"/>
    </reaction>
</comment>
<dbReference type="GO" id="GO:0006412">
    <property type="term" value="P:translation"/>
    <property type="evidence" value="ECO:0007669"/>
    <property type="project" value="UniProtKB-KW"/>
</dbReference>
<evidence type="ECO:0000256" key="8">
    <source>
        <dbReference type="SAM" id="MobiDB-lite"/>
    </source>
</evidence>
<reference evidence="9 10" key="2">
    <citation type="submission" date="2020-07" db="EMBL/GenBank/DDBJ databases">
        <title>Genome assembly of wild tea tree DASZ reveals pedigree and selection history of tea varieties.</title>
        <authorList>
            <person name="Zhang W."/>
        </authorList>
    </citation>
    <scope>NUCLEOTIDE SEQUENCE [LARGE SCALE GENOMIC DNA]</scope>
    <source>
        <strain evidence="10">cv. G240</strain>
        <tissue evidence="9">Leaf</tissue>
    </source>
</reference>
<name>A0A7J7FZF6_CAMSI</name>
<dbReference type="Gene3D" id="3.90.45.10">
    <property type="entry name" value="Peptide deformylase"/>
    <property type="match status" value="1"/>
</dbReference>
<proteinExistence type="inferred from homology"/>
<keyword evidence="3 7" id="KW-0479">Metal-binding</keyword>
<keyword evidence="10" id="KW-1185">Reference proteome</keyword>
<evidence type="ECO:0000256" key="3">
    <source>
        <dbReference type="ARBA" id="ARBA00022723"/>
    </source>
</evidence>
<keyword evidence="7" id="KW-0150">Chloroplast</keyword>
<evidence type="ECO:0000256" key="5">
    <source>
        <dbReference type="ARBA" id="ARBA00022917"/>
    </source>
</evidence>
<gene>
    <name evidence="9" type="ORF">HYC85_028537</name>
</gene>
<accession>A0A7J7FZF6</accession>
<dbReference type="InterPro" id="IPR036821">
    <property type="entry name" value="Peptide_deformylase_sf"/>
</dbReference>
<dbReference type="SUPFAM" id="SSF56420">
    <property type="entry name" value="Peptide deformylase"/>
    <property type="match status" value="1"/>
</dbReference>
<evidence type="ECO:0000313" key="10">
    <source>
        <dbReference type="Proteomes" id="UP000593564"/>
    </source>
</evidence>
<evidence type="ECO:0000256" key="4">
    <source>
        <dbReference type="ARBA" id="ARBA00022801"/>
    </source>
</evidence>
<dbReference type="PANTHER" id="PTHR10458:SF2">
    <property type="entry name" value="PEPTIDE DEFORMYLASE, MITOCHONDRIAL"/>
    <property type="match status" value="1"/>
</dbReference>
<dbReference type="GO" id="GO:0009507">
    <property type="term" value="C:chloroplast"/>
    <property type="evidence" value="ECO:0007669"/>
    <property type="project" value="UniProtKB-SubCell"/>
</dbReference>
<evidence type="ECO:0000313" key="9">
    <source>
        <dbReference type="EMBL" id="KAF5932366.1"/>
    </source>
</evidence>
<dbReference type="Proteomes" id="UP000593564">
    <property type="component" value="Unassembled WGS sequence"/>
</dbReference>
<dbReference type="EMBL" id="JACBKZ010000014">
    <property type="protein sequence ID" value="KAF5932366.1"/>
    <property type="molecule type" value="Genomic_DNA"/>
</dbReference>
<dbReference type="InterPro" id="IPR023635">
    <property type="entry name" value="Peptide_deformylase"/>
</dbReference>
<reference evidence="10" key="1">
    <citation type="journal article" date="2020" name="Nat. Commun.">
        <title>Genome assembly of wild tea tree DASZ reveals pedigree and selection history of tea varieties.</title>
        <authorList>
            <person name="Zhang W."/>
            <person name="Zhang Y."/>
            <person name="Qiu H."/>
            <person name="Guo Y."/>
            <person name="Wan H."/>
            <person name="Zhang X."/>
            <person name="Scossa F."/>
            <person name="Alseekh S."/>
            <person name="Zhang Q."/>
            <person name="Wang P."/>
            <person name="Xu L."/>
            <person name="Schmidt M.H."/>
            <person name="Jia X."/>
            <person name="Li D."/>
            <person name="Zhu A."/>
            <person name="Guo F."/>
            <person name="Chen W."/>
            <person name="Ni D."/>
            <person name="Usadel B."/>
            <person name="Fernie A.R."/>
            <person name="Wen W."/>
        </authorList>
    </citation>
    <scope>NUCLEOTIDE SEQUENCE [LARGE SCALE GENOMIC DNA]</scope>
    <source>
        <strain evidence="10">cv. G240</strain>
    </source>
</reference>
<dbReference type="GO" id="GO:0046872">
    <property type="term" value="F:metal ion binding"/>
    <property type="evidence" value="ECO:0007669"/>
    <property type="project" value="UniProtKB-KW"/>
</dbReference>
<keyword evidence="5 7" id="KW-0648">Protein biosynthesis</keyword>
<dbReference type="GO" id="GO:0042586">
    <property type="term" value="F:peptide deformylase activity"/>
    <property type="evidence" value="ECO:0007669"/>
    <property type="project" value="UniProtKB-EC"/>
</dbReference>
<organism evidence="9 10">
    <name type="scientific">Camellia sinensis</name>
    <name type="common">Tea plant</name>
    <name type="synonym">Thea sinensis</name>
    <dbReference type="NCBI Taxonomy" id="4442"/>
    <lineage>
        <taxon>Eukaryota</taxon>
        <taxon>Viridiplantae</taxon>
        <taxon>Streptophyta</taxon>
        <taxon>Embryophyta</taxon>
        <taxon>Tracheophyta</taxon>
        <taxon>Spermatophyta</taxon>
        <taxon>Magnoliopsida</taxon>
        <taxon>eudicotyledons</taxon>
        <taxon>Gunneridae</taxon>
        <taxon>Pentapetalae</taxon>
        <taxon>asterids</taxon>
        <taxon>Ericales</taxon>
        <taxon>Theaceae</taxon>
        <taxon>Camellia</taxon>
    </lineage>
</organism>